<organism evidence="1 2">
    <name type="scientific">Salinigranum rubrum</name>
    <dbReference type="NCBI Taxonomy" id="755307"/>
    <lineage>
        <taxon>Archaea</taxon>
        <taxon>Methanobacteriati</taxon>
        <taxon>Methanobacteriota</taxon>
        <taxon>Stenosarchaea group</taxon>
        <taxon>Halobacteria</taxon>
        <taxon>Halobacteriales</taxon>
        <taxon>Haloferacaceae</taxon>
        <taxon>Salinigranum</taxon>
    </lineage>
</organism>
<dbReference type="KEGG" id="srub:C2R22_02495"/>
<name>A0A2I8VPJ8_9EURY</name>
<dbReference type="Proteomes" id="UP000236584">
    <property type="component" value="Chromosome"/>
</dbReference>
<dbReference type="InterPro" id="IPR036390">
    <property type="entry name" value="WH_DNA-bd_sf"/>
</dbReference>
<evidence type="ECO:0000313" key="1">
    <source>
        <dbReference type="EMBL" id="AUV83851.1"/>
    </source>
</evidence>
<sequence length="88" mass="9820">MTIWDDRILEFIEENGSGSPGELEKSGFFQISRSQISRRLRRLKEKGMLQHLGNGVYVITPTGEEYLTGDLNAEELSDTEEENGAASA</sequence>
<dbReference type="AlphaFoldDB" id="A0A2I8VPJ8"/>
<accession>A0A2I8VPJ8</accession>
<dbReference type="InterPro" id="IPR036388">
    <property type="entry name" value="WH-like_DNA-bd_sf"/>
</dbReference>
<keyword evidence="2" id="KW-1185">Reference proteome</keyword>
<dbReference type="SUPFAM" id="SSF46785">
    <property type="entry name" value="Winged helix' DNA-binding domain"/>
    <property type="match status" value="1"/>
</dbReference>
<gene>
    <name evidence="1" type="ORF">C2R22_02495</name>
</gene>
<dbReference type="Gene3D" id="1.10.10.10">
    <property type="entry name" value="Winged helix-like DNA-binding domain superfamily/Winged helix DNA-binding domain"/>
    <property type="match status" value="1"/>
</dbReference>
<dbReference type="EMBL" id="CP026309">
    <property type="protein sequence ID" value="AUV83851.1"/>
    <property type="molecule type" value="Genomic_DNA"/>
</dbReference>
<proteinExistence type="predicted"/>
<reference evidence="1 2" key="1">
    <citation type="submission" date="2018-01" db="EMBL/GenBank/DDBJ databases">
        <title>Complete genome sequence of Salinigranum rubrum GX10T, an extremely halophilic archaeon isolated from a marine solar saltern.</title>
        <authorList>
            <person name="Han S."/>
        </authorList>
    </citation>
    <scope>NUCLEOTIDE SEQUENCE [LARGE SCALE GENOMIC DNA]</scope>
    <source>
        <strain evidence="1 2">GX10</strain>
    </source>
</reference>
<evidence type="ECO:0000313" key="2">
    <source>
        <dbReference type="Proteomes" id="UP000236584"/>
    </source>
</evidence>
<protein>
    <submittedName>
        <fullName evidence="1">PhiH1 repressor</fullName>
    </submittedName>
</protein>